<dbReference type="PROSITE" id="PS00136">
    <property type="entry name" value="SUBTILASE_ASP"/>
    <property type="match status" value="1"/>
</dbReference>
<dbReference type="InterPro" id="IPR022385">
    <property type="entry name" value="Rhs_assc_core"/>
</dbReference>
<dbReference type="Pfam" id="PF00082">
    <property type="entry name" value="Peptidase_S8"/>
    <property type="match status" value="1"/>
</dbReference>
<feature type="domain" description="Peptidase S8/S53" evidence="7">
    <location>
        <begin position="127"/>
        <end position="358"/>
    </location>
</feature>
<evidence type="ECO:0000256" key="4">
    <source>
        <dbReference type="ARBA" id="ARBA00022801"/>
    </source>
</evidence>
<dbReference type="PRINTS" id="PR00723">
    <property type="entry name" value="SUBTILISIN"/>
</dbReference>
<dbReference type="InterPro" id="IPR034202">
    <property type="entry name" value="Subtilisin_Carlsberg-like"/>
</dbReference>
<dbReference type="InterPro" id="IPR031325">
    <property type="entry name" value="RHS_repeat"/>
</dbReference>
<comment type="similarity">
    <text evidence="1 6">Belongs to the peptidase S8 family.</text>
</comment>
<comment type="caution">
    <text evidence="9">The sequence shown here is derived from an EMBL/GenBank/DDBJ whole genome shotgun (WGS) entry which is preliminary data.</text>
</comment>
<dbReference type="PROSITE" id="PS00137">
    <property type="entry name" value="SUBTILASE_HIS"/>
    <property type="match status" value="1"/>
</dbReference>
<dbReference type="Proteomes" id="UP001597497">
    <property type="component" value="Unassembled WGS sequence"/>
</dbReference>
<dbReference type="Pfam" id="PF05593">
    <property type="entry name" value="RHS_repeat"/>
    <property type="match status" value="1"/>
</dbReference>
<dbReference type="InterPro" id="IPR050708">
    <property type="entry name" value="T6SS_VgrG/RHS"/>
</dbReference>
<feature type="active site" description="Charge relay system" evidence="6">
    <location>
        <position position="167"/>
    </location>
</feature>
<dbReference type="InterPro" id="IPR056823">
    <property type="entry name" value="TEN-like_YD-shell"/>
</dbReference>
<feature type="active site" description="Charge relay system" evidence="6">
    <location>
        <position position="320"/>
    </location>
</feature>
<keyword evidence="10" id="KW-1185">Reference proteome</keyword>
<dbReference type="NCBIfam" id="TIGR03696">
    <property type="entry name" value="Rhs_assc_core"/>
    <property type="match status" value="1"/>
</dbReference>
<dbReference type="InterPro" id="IPR023827">
    <property type="entry name" value="Peptidase_S8_Asp-AS"/>
</dbReference>
<feature type="domain" description="Teneurin-like YD-shell" evidence="8">
    <location>
        <begin position="1645"/>
        <end position="1931"/>
    </location>
</feature>
<keyword evidence="3" id="KW-0677">Repeat</keyword>
<dbReference type="Gene3D" id="3.40.50.200">
    <property type="entry name" value="Peptidase S8/S53 domain"/>
    <property type="match status" value="1"/>
</dbReference>
<sequence length="2149" mass="245216">MFRKRLIYNILIFLLVFTILPSPSIVNSEISKESSEKLTYLIKYKDKNKGIDELKKKNIKYKNEFERLPIVLTELTVDESNQMKNNLNVEYIELDYPIYALENSTELYDDPKNNLQTTNSDNRFDQGQEVNIAVMDTGINLNSKDLNVLGGASFVAGSTTYDDDHGHGTEISSIIAAQHNDAGIDGLAPQANLYALKVLANNGLGTYSSVISAIEWSIEKNIDIINMSFGAKDYSLALAEIITIAEKEGILMVAATGNEGDNNILYPANFNSVVGVGALNESGSKLDISNYSNNMDFLAPGEKIDVMDLEEKINKKSGTSYAAAYVTGIAARYKSMFPTSDVNQLRGMLYHSASSIIDENGSMFKVAQFIPNQEEKSELVTEIEKDTHKPKGYDLKKQYDKNQLKVNALNTKRNHMQESSKGKLTIKKVANEFSVTEQSIQEKLDTGMTLVDVAAEYQLSEFSKLNKTKLTNNKNEKVKVRSKKENSDVTSDYADNDLTIFNTFGFKTEVPEIYKPETRVNEAPYKVSIIGEDISFLSGSLSISSSDFYLPGRNGMDFSLTRTYNSASSQLYDTELDKDYDYAYWVDYEEDIYVSSEKYDITHKYKVYKKKYTCSTDEEKDSYYINNDYRYDEASTVSELNNILDKPPVIEDSLYEDLCEAYDREWKIVTEHVSSNHSTYYTDYELLLSGMPEEMGPYSSFSIAEEQKAELTAGKILETSGLLGDTYSGFYKLQSRVASPPNSKVTPVVASIYYSNLLVTSEQEKRFPIGTGWSWDIPFVREKDGKTYYHQASGGVYEINNQELKGYPWKDLSFHSNSNVIVNGEHSKYELRSIDGFSQYFNVDGNLIQYRDLYNNTIDFHYSENTTYGKVLSSVTDAIGNNISIQYSTNQVIISQGNKTVIYEKEIQNNKEILTAVTDVDGRRTIYDYHVAQAKFNLYNSTPTTDNPYVLLKRVNHPTGAVTKYEYEPNPVKRYLGSSTVNQAYRLYSREDVIPYTDGNQDVYNKAMILYNGDMASSYGQDLSFQTTLSDGLTEVEFNFDKDFIDSNFGSVYYQSKVSTVADEYDSNQSYIRTIEHVNEYTFDKVNRRTSPIETKTYYKDKTNHTNSVIAQTSIAYNDYGQITEQVDPLNKVVTYEYDQNTHWLKSITQQFDGNLGVRTKFNKYNNQGSPTEVIVDEQPAQGSSLRQTKYEYDQYGNMLKVERIGSEKSIVSNFEYSPVYGHAFPTQMTSVFHDVDGMPHSEVIKAEYDISSGRITELYDAMNYQYSYVYDDLGRLISLTNPDQMTSKIWEYHDEDNFLIMTDEENRKGYTKWNALGMQIESGIYVGSQQKAKSKSGYDPHSRTIWSENAIGERTYYEYDDFSRNTSIIYPNQTSLSTKFDDINSTIQKLDNLGIGSRQSFDVMGRTVKVEEVDNGIYNVVNTLTYNNAGWMLTSQDAKNHITKYKYDVLGQLTSVENALQHYYMYKYDDFGNLIESMSPGYIGNYYISNYKYYDELGRVIKTEDELQRVTKTYYDLDGNKSKYVDSEGQIFTYSYSDQNQLLYKYGPSETIAFTYYKDGQRKSMTDNIGRTEYEYDNHTGELIQVQYPDLRTITYNYSASGQLLDMKLPFDENLQYTYQDGLLDQVKLNGMMKAQYTYKQNGNVDSVTYGNQMKTNYTYDTNRLQQIDHSTSSGEIALSIGYQYDQNANITHISNSSTGSNDYSYDPLNRISTSNNRSEVYSYDNRGNRLTLGADLFLDEWEPEGETEYIFDEWNRLTKVMKPDGTMVEYRYNGDNLMVERTELGKTTRYYYNGDQIVAEGEVQADGSTILKNTYIHGYSLLMQKNNLNEDAYYLLNGHGDVIEMRDHTGQVLNQYSYDIWGNPVSEVETRDNLFRYSSEPWDKTTNLQYLRARWYDPSMGRFISEDSYEGEITNPLSLNLYTYVHNNPLIYIDPTGHFLDTIADAFFIGYDIYKLATDPSWENLGYLALDTGAAFIPFVTGAGATTKGAVRVTSKADEALSITTFAVKLEKNAWEMNPLARGRYIDEMLGNNLGKNFQVVDRVADGKLISIKSIDPSLGSYQGVGFKNALRQNITSLINFKGIQQRKVTHYDGTKETMRINADDYDKVLNVALPDVQLNDVQTKGLEEAIKYANDNGIEVIITYIK</sequence>
<evidence type="ECO:0000256" key="3">
    <source>
        <dbReference type="ARBA" id="ARBA00022737"/>
    </source>
</evidence>
<dbReference type="Pfam" id="PF25023">
    <property type="entry name" value="TEN_YD-shell"/>
    <property type="match status" value="1"/>
</dbReference>
<dbReference type="Gene3D" id="2.180.10.10">
    <property type="entry name" value="RHS repeat-associated core"/>
    <property type="match status" value="4"/>
</dbReference>
<dbReference type="InterPro" id="IPR036852">
    <property type="entry name" value="Peptidase_S8/S53_dom_sf"/>
</dbReference>
<protein>
    <submittedName>
        <fullName evidence="9">S8 family serine peptidase</fullName>
    </submittedName>
</protein>
<dbReference type="InterPro" id="IPR022398">
    <property type="entry name" value="Peptidase_S8_His-AS"/>
</dbReference>
<dbReference type="Gene3D" id="3.30.70.80">
    <property type="entry name" value="Peptidase S8 propeptide/proteinase inhibitor I9"/>
    <property type="match status" value="1"/>
</dbReference>
<dbReference type="SUPFAM" id="SSF52743">
    <property type="entry name" value="Subtilisin-like"/>
    <property type="match status" value="1"/>
</dbReference>
<evidence type="ECO:0000256" key="2">
    <source>
        <dbReference type="ARBA" id="ARBA00022670"/>
    </source>
</evidence>
<reference evidence="10" key="1">
    <citation type="journal article" date="2019" name="Int. J. Syst. Evol. Microbiol.">
        <title>The Global Catalogue of Microorganisms (GCM) 10K type strain sequencing project: providing services to taxonomists for standard genome sequencing and annotation.</title>
        <authorList>
            <consortium name="The Broad Institute Genomics Platform"/>
            <consortium name="The Broad Institute Genome Sequencing Center for Infectious Disease"/>
            <person name="Wu L."/>
            <person name="Ma J."/>
        </authorList>
    </citation>
    <scope>NUCLEOTIDE SEQUENCE [LARGE SCALE GENOMIC DNA]</scope>
    <source>
        <strain evidence="10">KCTC 33676</strain>
    </source>
</reference>
<evidence type="ECO:0000259" key="7">
    <source>
        <dbReference type="Pfam" id="PF00082"/>
    </source>
</evidence>
<keyword evidence="2 6" id="KW-0645">Protease</keyword>
<evidence type="ECO:0000256" key="6">
    <source>
        <dbReference type="PROSITE-ProRule" id="PRU01240"/>
    </source>
</evidence>
<evidence type="ECO:0000313" key="10">
    <source>
        <dbReference type="Proteomes" id="UP001597497"/>
    </source>
</evidence>
<evidence type="ECO:0000313" key="9">
    <source>
        <dbReference type="EMBL" id="MFD2671458.1"/>
    </source>
</evidence>
<dbReference type="InterPro" id="IPR015500">
    <property type="entry name" value="Peptidase_S8_subtilisin-rel"/>
</dbReference>
<gene>
    <name evidence="9" type="ORF">ACFSUC_07540</name>
</gene>
<dbReference type="PANTHER" id="PTHR32305">
    <property type="match status" value="1"/>
</dbReference>
<feature type="active site" description="Charge relay system" evidence="6">
    <location>
        <position position="136"/>
    </location>
</feature>
<accession>A0ABW5R974</accession>
<proteinExistence type="inferred from homology"/>
<evidence type="ECO:0000259" key="8">
    <source>
        <dbReference type="Pfam" id="PF25023"/>
    </source>
</evidence>
<evidence type="ECO:0000256" key="1">
    <source>
        <dbReference type="ARBA" id="ARBA00011073"/>
    </source>
</evidence>
<organism evidence="9 10">
    <name type="scientific">Marinicrinis sediminis</name>
    <dbReference type="NCBI Taxonomy" id="1652465"/>
    <lineage>
        <taxon>Bacteria</taxon>
        <taxon>Bacillati</taxon>
        <taxon>Bacillota</taxon>
        <taxon>Bacilli</taxon>
        <taxon>Bacillales</taxon>
        <taxon>Paenibacillaceae</taxon>
    </lineage>
</organism>
<evidence type="ECO:0000256" key="5">
    <source>
        <dbReference type="ARBA" id="ARBA00022825"/>
    </source>
</evidence>
<keyword evidence="4 6" id="KW-0378">Hydrolase</keyword>
<dbReference type="NCBIfam" id="TIGR01643">
    <property type="entry name" value="YD_repeat_2x"/>
    <property type="match status" value="1"/>
</dbReference>
<dbReference type="InterPro" id="IPR006530">
    <property type="entry name" value="YD"/>
</dbReference>
<name>A0ABW5R974_9BACL</name>
<dbReference type="PANTHER" id="PTHR32305:SF17">
    <property type="entry name" value="TRNA NUCLEASE WAPA"/>
    <property type="match status" value="1"/>
</dbReference>
<dbReference type="InterPro" id="IPR037045">
    <property type="entry name" value="S8pro/Inhibitor_I9_sf"/>
</dbReference>
<dbReference type="CDD" id="cd07477">
    <property type="entry name" value="Peptidases_S8_Subtilisin_subset"/>
    <property type="match status" value="1"/>
</dbReference>
<dbReference type="Gene3D" id="3.40.1350.110">
    <property type="match status" value="1"/>
</dbReference>
<dbReference type="EMBL" id="JBHUMM010000010">
    <property type="protein sequence ID" value="MFD2671458.1"/>
    <property type="molecule type" value="Genomic_DNA"/>
</dbReference>
<dbReference type="RefSeq" id="WP_379928923.1">
    <property type="nucleotide sequence ID" value="NZ_JBHUMM010000010.1"/>
</dbReference>
<dbReference type="InterPro" id="IPR000209">
    <property type="entry name" value="Peptidase_S8/S53_dom"/>
</dbReference>
<dbReference type="PROSITE" id="PS51892">
    <property type="entry name" value="SUBTILASE"/>
    <property type="match status" value="1"/>
</dbReference>
<keyword evidence="5 6" id="KW-0720">Serine protease</keyword>